<reference evidence="1 2" key="1">
    <citation type="submission" date="2014-04" db="EMBL/GenBank/DDBJ databases">
        <authorList>
            <consortium name="DOE Joint Genome Institute"/>
            <person name="Kuo A."/>
            <person name="Kohler A."/>
            <person name="Nagy L.G."/>
            <person name="Floudas D."/>
            <person name="Copeland A."/>
            <person name="Barry K.W."/>
            <person name="Cichocki N."/>
            <person name="Veneault-Fourrey C."/>
            <person name="LaButti K."/>
            <person name="Lindquist E.A."/>
            <person name="Lipzen A."/>
            <person name="Lundell T."/>
            <person name="Morin E."/>
            <person name="Murat C."/>
            <person name="Sun H."/>
            <person name="Tunlid A."/>
            <person name="Henrissat B."/>
            <person name="Grigoriev I.V."/>
            <person name="Hibbett D.S."/>
            <person name="Martin F."/>
            <person name="Nordberg H.P."/>
            <person name="Cantor M.N."/>
            <person name="Hua S.X."/>
        </authorList>
    </citation>
    <scope>NUCLEOTIDE SEQUENCE [LARGE SCALE GENOMIC DNA]</scope>
    <source>
        <strain evidence="1 2">Foug A</strain>
    </source>
</reference>
<sequence length="131" mass="14642">MSQKAKQMFRIFCVRSCGLISGLSSGRRPGNAQLAGRPESAPVVLVAQPYSHRTPWSVHTRTSVYHERVLYVPPGFVIFDNCPRFGAICNGLGTFLPSRCRLLPPPPETVRDASLHFVIRLDPNTIWQIIL</sequence>
<keyword evidence="2" id="KW-1185">Reference proteome</keyword>
<evidence type="ECO:0000313" key="1">
    <source>
        <dbReference type="EMBL" id="KIM51167.1"/>
    </source>
</evidence>
<accession>A0A0C2ZE10</accession>
<reference evidence="2" key="2">
    <citation type="submission" date="2015-01" db="EMBL/GenBank/DDBJ databases">
        <title>Evolutionary Origins and Diversification of the Mycorrhizal Mutualists.</title>
        <authorList>
            <consortium name="DOE Joint Genome Institute"/>
            <consortium name="Mycorrhizal Genomics Consortium"/>
            <person name="Kohler A."/>
            <person name="Kuo A."/>
            <person name="Nagy L.G."/>
            <person name="Floudas D."/>
            <person name="Copeland A."/>
            <person name="Barry K.W."/>
            <person name="Cichocki N."/>
            <person name="Veneault-Fourrey C."/>
            <person name="LaButti K."/>
            <person name="Lindquist E.A."/>
            <person name="Lipzen A."/>
            <person name="Lundell T."/>
            <person name="Morin E."/>
            <person name="Murat C."/>
            <person name="Riley R."/>
            <person name="Ohm R."/>
            <person name="Sun H."/>
            <person name="Tunlid A."/>
            <person name="Henrissat B."/>
            <person name="Grigoriev I.V."/>
            <person name="Hibbett D.S."/>
            <person name="Martin F."/>
        </authorList>
    </citation>
    <scope>NUCLEOTIDE SEQUENCE [LARGE SCALE GENOMIC DNA]</scope>
    <source>
        <strain evidence="2">Foug A</strain>
    </source>
</reference>
<protein>
    <submittedName>
        <fullName evidence="1">Uncharacterized protein</fullName>
    </submittedName>
</protein>
<name>A0A0C2ZE10_9AGAM</name>
<proteinExistence type="predicted"/>
<dbReference type="AlphaFoldDB" id="A0A0C2ZE10"/>
<dbReference type="InParanoid" id="A0A0C2ZE10"/>
<organism evidence="1 2">
    <name type="scientific">Scleroderma citrinum Foug A</name>
    <dbReference type="NCBI Taxonomy" id="1036808"/>
    <lineage>
        <taxon>Eukaryota</taxon>
        <taxon>Fungi</taxon>
        <taxon>Dikarya</taxon>
        <taxon>Basidiomycota</taxon>
        <taxon>Agaricomycotina</taxon>
        <taxon>Agaricomycetes</taxon>
        <taxon>Agaricomycetidae</taxon>
        <taxon>Boletales</taxon>
        <taxon>Sclerodermatineae</taxon>
        <taxon>Sclerodermataceae</taxon>
        <taxon>Scleroderma</taxon>
    </lineage>
</organism>
<dbReference type="Proteomes" id="UP000053989">
    <property type="component" value="Unassembled WGS sequence"/>
</dbReference>
<evidence type="ECO:0000313" key="2">
    <source>
        <dbReference type="Proteomes" id="UP000053989"/>
    </source>
</evidence>
<dbReference type="EMBL" id="KN822279">
    <property type="protein sequence ID" value="KIM51167.1"/>
    <property type="molecule type" value="Genomic_DNA"/>
</dbReference>
<gene>
    <name evidence="1" type="ORF">SCLCIDRAFT_668184</name>
</gene>
<dbReference type="HOGENOM" id="CLU_1928821_0_0_1"/>